<dbReference type="InterPro" id="IPR017972">
    <property type="entry name" value="Cyt_P450_CS"/>
</dbReference>
<evidence type="ECO:0000256" key="8">
    <source>
        <dbReference type="PIRSR" id="PIRSR602401-1"/>
    </source>
</evidence>
<dbReference type="Proteomes" id="UP000824596">
    <property type="component" value="Unassembled WGS sequence"/>
</dbReference>
<comment type="similarity">
    <text evidence="2 9">Belongs to the cytochrome P450 family.</text>
</comment>
<dbReference type="GO" id="GO:0016705">
    <property type="term" value="F:oxidoreductase activity, acting on paired donors, with incorporation or reduction of molecular oxygen"/>
    <property type="evidence" value="ECO:0007669"/>
    <property type="project" value="InterPro"/>
</dbReference>
<dbReference type="SUPFAM" id="SSF48264">
    <property type="entry name" value="Cytochrome P450"/>
    <property type="match status" value="1"/>
</dbReference>
<organism evidence="10 11">
    <name type="scientific">Hirsutella rhossiliensis</name>
    <dbReference type="NCBI Taxonomy" id="111463"/>
    <lineage>
        <taxon>Eukaryota</taxon>
        <taxon>Fungi</taxon>
        <taxon>Dikarya</taxon>
        <taxon>Ascomycota</taxon>
        <taxon>Pezizomycotina</taxon>
        <taxon>Sordariomycetes</taxon>
        <taxon>Hypocreomycetidae</taxon>
        <taxon>Hypocreales</taxon>
        <taxon>Ophiocordycipitaceae</taxon>
        <taxon>Hirsutella</taxon>
    </lineage>
</organism>
<evidence type="ECO:0000256" key="1">
    <source>
        <dbReference type="ARBA" id="ARBA00001971"/>
    </source>
</evidence>
<evidence type="ECO:0000313" key="11">
    <source>
        <dbReference type="Proteomes" id="UP000824596"/>
    </source>
</evidence>
<evidence type="ECO:0000256" key="9">
    <source>
        <dbReference type="RuleBase" id="RU000461"/>
    </source>
</evidence>
<evidence type="ECO:0000313" key="10">
    <source>
        <dbReference type="EMBL" id="KAH0965634.1"/>
    </source>
</evidence>
<dbReference type="Pfam" id="PF00067">
    <property type="entry name" value="p450"/>
    <property type="match status" value="1"/>
</dbReference>
<dbReference type="GO" id="GO:0004497">
    <property type="term" value="F:monooxygenase activity"/>
    <property type="evidence" value="ECO:0007669"/>
    <property type="project" value="UniProtKB-KW"/>
</dbReference>
<comment type="caution">
    <text evidence="10">The sequence shown here is derived from an EMBL/GenBank/DDBJ whole genome shotgun (WGS) entry which is preliminary data.</text>
</comment>
<evidence type="ECO:0000256" key="3">
    <source>
        <dbReference type="ARBA" id="ARBA00022617"/>
    </source>
</evidence>
<evidence type="ECO:0000256" key="4">
    <source>
        <dbReference type="ARBA" id="ARBA00022723"/>
    </source>
</evidence>
<dbReference type="EMBL" id="JAIZPD010000003">
    <property type="protein sequence ID" value="KAH0965634.1"/>
    <property type="molecule type" value="Genomic_DNA"/>
</dbReference>
<dbReference type="AlphaFoldDB" id="A0A9P8N2G4"/>
<name>A0A9P8N2G4_9HYPO</name>
<keyword evidence="7 9" id="KW-0503">Monooxygenase</keyword>
<comment type="cofactor">
    <cofactor evidence="1 8">
        <name>heme</name>
        <dbReference type="ChEBI" id="CHEBI:30413"/>
    </cofactor>
</comment>
<keyword evidence="3 8" id="KW-0349">Heme</keyword>
<gene>
    <name evidence="10" type="ORF">HRG_03650</name>
</gene>
<evidence type="ECO:0000256" key="7">
    <source>
        <dbReference type="ARBA" id="ARBA00023033"/>
    </source>
</evidence>
<dbReference type="InterPro" id="IPR002401">
    <property type="entry name" value="Cyt_P450_E_grp-I"/>
</dbReference>
<dbReference type="InterPro" id="IPR050364">
    <property type="entry name" value="Cytochrome_P450_fung"/>
</dbReference>
<dbReference type="GO" id="GO:0005506">
    <property type="term" value="F:iron ion binding"/>
    <property type="evidence" value="ECO:0007669"/>
    <property type="project" value="InterPro"/>
</dbReference>
<keyword evidence="5 9" id="KW-0560">Oxidoreductase</keyword>
<dbReference type="InterPro" id="IPR036396">
    <property type="entry name" value="Cyt_P450_sf"/>
</dbReference>
<dbReference type="PRINTS" id="PR00463">
    <property type="entry name" value="EP450I"/>
</dbReference>
<proteinExistence type="inferred from homology"/>
<protein>
    <submittedName>
        <fullName evidence="10">Cytochrome p450 domain-containing protein</fullName>
    </submittedName>
</protein>
<dbReference type="GeneID" id="68352779"/>
<dbReference type="PANTHER" id="PTHR46300">
    <property type="entry name" value="P450, PUTATIVE (EUROFUNG)-RELATED-RELATED"/>
    <property type="match status" value="1"/>
</dbReference>
<accession>A0A9P8N2G4</accession>
<dbReference type="GO" id="GO:0020037">
    <property type="term" value="F:heme binding"/>
    <property type="evidence" value="ECO:0007669"/>
    <property type="project" value="InterPro"/>
</dbReference>
<dbReference type="PRINTS" id="PR00385">
    <property type="entry name" value="P450"/>
</dbReference>
<dbReference type="Gene3D" id="1.10.630.10">
    <property type="entry name" value="Cytochrome P450"/>
    <property type="match status" value="1"/>
</dbReference>
<evidence type="ECO:0000256" key="5">
    <source>
        <dbReference type="ARBA" id="ARBA00023002"/>
    </source>
</evidence>
<dbReference type="RefSeq" id="XP_044723147.1">
    <property type="nucleotide sequence ID" value="XM_044862121.1"/>
</dbReference>
<dbReference type="CDD" id="cd11065">
    <property type="entry name" value="CYP64-like"/>
    <property type="match status" value="1"/>
</dbReference>
<dbReference type="OrthoDB" id="1470350at2759"/>
<reference evidence="10" key="1">
    <citation type="submission" date="2021-09" db="EMBL/GenBank/DDBJ databases">
        <title>A high-quality genome of the endoparasitic fungus Hirsutella rhossiliensis with a comparison of Hirsutella genomes reveals transposable elements contributing to genome size variation.</title>
        <authorList>
            <person name="Lin R."/>
            <person name="Jiao Y."/>
            <person name="Sun X."/>
            <person name="Ling J."/>
            <person name="Xie B."/>
            <person name="Cheng X."/>
        </authorList>
    </citation>
    <scope>NUCLEOTIDE SEQUENCE</scope>
    <source>
        <strain evidence="10">HR02</strain>
    </source>
</reference>
<evidence type="ECO:0000256" key="2">
    <source>
        <dbReference type="ARBA" id="ARBA00010617"/>
    </source>
</evidence>
<keyword evidence="4 8" id="KW-0479">Metal-binding</keyword>
<keyword evidence="6 8" id="KW-0408">Iron</keyword>
<dbReference type="InterPro" id="IPR001128">
    <property type="entry name" value="Cyt_P450"/>
</dbReference>
<feature type="binding site" description="axial binding residue" evidence="8">
    <location>
        <position position="374"/>
    </location>
    <ligand>
        <name>heme</name>
        <dbReference type="ChEBI" id="CHEBI:30413"/>
    </ligand>
    <ligandPart>
        <name>Fe</name>
        <dbReference type="ChEBI" id="CHEBI:18248"/>
    </ligandPart>
</feature>
<keyword evidence="11" id="KW-1185">Reference proteome</keyword>
<evidence type="ECO:0000256" key="6">
    <source>
        <dbReference type="ARBA" id="ARBA00023004"/>
    </source>
</evidence>
<dbReference type="PROSITE" id="PS00086">
    <property type="entry name" value="CYTOCHROME_P450"/>
    <property type="match status" value="1"/>
</dbReference>
<dbReference type="PANTHER" id="PTHR46300:SF1">
    <property type="entry name" value="P450, PUTATIVE (EUROFUNG)-RELATED"/>
    <property type="match status" value="1"/>
</dbReference>
<sequence length="465" mass="53084">MPKAYPWKQFQQWSKIYGDIFSLQIGQMTIIVLGTHQVAKDLLSKRAVIYNSRPRLVMAAECVKKNFGAALLPYSETWRQRHKIQMTFLNTRKCCLYKPLQHLESCHLLFNLLSTNDFETELHRYSTSLILTLLYGRRIVTGQEPELEQIEQLLSEILQSASFGNWLVDVFPLFNVLPRMLAKWKRIGDDLHQRQSELYEGSLEGAVKAAPWNWSKQSYLIDKPPVSSKELAFVLGDIYEAGSHTTTVSLIVAILACVSHPEAMRRVQKELDERVGTTCLPSLDDAPSLPYTRSFVEEVLRWRTLAPQGVPHSPLRDDVYNGYLIPKGATVISNQWSFNMDEKVFSSPDDFQPERWMDHADLPLAAFGFGKRTCPGQHLARSSLMLVISRLLWAFDITWKQGQGKQPAQIDIRQEGIAVRPCSFGAEFKVRSSVHEKLIRAEWKISMAENLSDLLNGIGQRFAET</sequence>